<gene>
    <name evidence="1" type="ORF">HMPREF9004_1602</name>
</gene>
<dbReference type="RefSeq" id="WP_005964182.1">
    <property type="nucleotide sequence ID" value="NZ_CP040505.1"/>
</dbReference>
<dbReference type="Gene3D" id="3.40.50.1000">
    <property type="entry name" value="HAD superfamily/HAD-like"/>
    <property type="match status" value="1"/>
</dbReference>
<dbReference type="EMBL" id="AQHZ01000024">
    <property type="protein sequence ID" value="ENO17692.1"/>
    <property type="molecule type" value="Genomic_DNA"/>
</dbReference>
<evidence type="ECO:0000313" key="1">
    <source>
        <dbReference type="EMBL" id="ENO17692.1"/>
    </source>
</evidence>
<dbReference type="InterPro" id="IPR036412">
    <property type="entry name" value="HAD-like_sf"/>
</dbReference>
<dbReference type="PANTHER" id="PTHR10000">
    <property type="entry name" value="PHOSPHOSERINE PHOSPHATASE"/>
    <property type="match status" value="1"/>
</dbReference>
<dbReference type="HOGENOM" id="CLU_044146_7_2_11"/>
<dbReference type="STRING" id="888050.HMPREF9004_1602"/>
<dbReference type="GO" id="GO:0016791">
    <property type="term" value="F:phosphatase activity"/>
    <property type="evidence" value="ECO:0007669"/>
    <property type="project" value="TreeGrafter"/>
</dbReference>
<comment type="caution">
    <text evidence="1">The sequence shown here is derived from an EMBL/GenBank/DDBJ whole genome shotgun (WGS) entry which is preliminary data.</text>
</comment>
<evidence type="ECO:0000313" key="2">
    <source>
        <dbReference type="Proteomes" id="UP000013015"/>
    </source>
</evidence>
<proteinExistence type="predicted"/>
<dbReference type="GO" id="GO:0000287">
    <property type="term" value="F:magnesium ion binding"/>
    <property type="evidence" value="ECO:0007669"/>
    <property type="project" value="TreeGrafter"/>
</dbReference>
<sequence length="273" mass="29290">MPESKLVFIDLDGTLIAPDQKVPSSAVEAMRAAKTRGHILIMCTGRSMPEIYSFLWDYGFSGAVTGAGSYVTLDQEVLIDRRLGAQTIHEVSEVWQSLNGLWVWQSPEEIAPSPDFMDFFVEKAGLAPNDWAVYAETISPYLKEGVPSSSAKCTAYISKGITTPERLRELIPEELSITEGSVGAGDTLVYEVAPRDISKGTGVKLVADRLGYDIEDTIAIGDSMNDVEALLAAGRGIAMGGSPAPVVQVADHVTDCLEDDGLAKAFAFLGLID</sequence>
<keyword evidence="2" id="KW-1185">Reference proteome</keyword>
<dbReference type="Proteomes" id="UP000013015">
    <property type="component" value="Unassembled WGS sequence"/>
</dbReference>
<dbReference type="Pfam" id="PF08282">
    <property type="entry name" value="Hydrolase_3"/>
    <property type="match status" value="1"/>
</dbReference>
<dbReference type="AlphaFoldDB" id="N6X2M9"/>
<organism evidence="1 2">
    <name type="scientific">Schaalia cardiffensis F0333</name>
    <dbReference type="NCBI Taxonomy" id="888050"/>
    <lineage>
        <taxon>Bacteria</taxon>
        <taxon>Bacillati</taxon>
        <taxon>Actinomycetota</taxon>
        <taxon>Actinomycetes</taxon>
        <taxon>Actinomycetales</taxon>
        <taxon>Actinomycetaceae</taxon>
        <taxon>Schaalia</taxon>
    </lineage>
</organism>
<accession>N6X2M9</accession>
<dbReference type="PANTHER" id="PTHR10000:SF8">
    <property type="entry name" value="HAD SUPERFAMILY HYDROLASE-LIKE, TYPE 3"/>
    <property type="match status" value="1"/>
</dbReference>
<dbReference type="PROSITE" id="PS01229">
    <property type="entry name" value="COF_2"/>
    <property type="match status" value="1"/>
</dbReference>
<dbReference type="eggNOG" id="COG0561">
    <property type="taxonomic scope" value="Bacteria"/>
</dbReference>
<reference evidence="1 2" key="1">
    <citation type="submission" date="2013-03" db="EMBL/GenBank/DDBJ databases">
        <title>Reference genome for the Human Microbiome Project.</title>
        <authorList>
            <person name="Aqrawi P."/>
            <person name="Ayvaz T."/>
            <person name="Bess C."/>
            <person name="Blankenburg K."/>
            <person name="Coyle M."/>
            <person name="Deng J."/>
            <person name="Forbes L."/>
            <person name="Fowler G."/>
            <person name="Francisco L."/>
            <person name="Fu Q."/>
            <person name="Gibbs R."/>
            <person name="Gross S."/>
            <person name="Gubbala S."/>
            <person name="Hale W."/>
            <person name="Hemphill L."/>
            <person name="Highlander S."/>
            <person name="Hirani K."/>
            <person name="Jackson L."/>
            <person name="Jakkamsetti A."/>
            <person name="Javaid M."/>
            <person name="Jayaseelan J.C."/>
            <person name="Jiang H."/>
            <person name="Joshi V."/>
            <person name="Korchina V."/>
            <person name="Kovar C."/>
            <person name="Lara F."/>
            <person name="Lee S."/>
            <person name="Liu Y."/>
            <person name="Mata R."/>
            <person name="Mathew T."/>
            <person name="Munidasa M."/>
            <person name="Muzny D."/>
            <person name="Nazareth L."/>
            <person name="Ngo R."/>
            <person name="Nguyen L."/>
            <person name="Nguyen N."/>
            <person name="Okwuonu G."/>
            <person name="Ongeri F."/>
            <person name="Palculict T."/>
            <person name="Patil S."/>
            <person name="Petrosino J."/>
            <person name="Pham C."/>
            <person name="Pham P."/>
            <person name="Pu L.-L."/>
            <person name="Qin X."/>
            <person name="Qu J."/>
            <person name="Reid J."/>
            <person name="Ross M."/>
            <person name="Ruth R."/>
            <person name="Saada N."/>
            <person name="San Lucas F."/>
            <person name="Santibanez J."/>
            <person name="Shang Y."/>
            <person name="Simmons D."/>
            <person name="Song X.-Z."/>
            <person name="Tang L.-Y."/>
            <person name="Thornton R."/>
            <person name="Warren J."/>
            <person name="Weissenberger G."/>
            <person name="Wilczek-Boney K."/>
            <person name="Worley K."/>
            <person name="Youmans B."/>
            <person name="Zhang J."/>
            <person name="Zhang L."/>
            <person name="Zhao Z."/>
            <person name="Zhou C."/>
            <person name="Zhu D."/>
            <person name="Zhu Y."/>
        </authorList>
    </citation>
    <scope>NUCLEOTIDE SEQUENCE [LARGE SCALE GENOMIC DNA]</scope>
    <source>
        <strain evidence="1 2">F0333</strain>
    </source>
</reference>
<name>N6X2M9_9ACTO</name>
<dbReference type="Gene3D" id="3.30.1240.10">
    <property type="match status" value="1"/>
</dbReference>
<dbReference type="GO" id="GO:0005829">
    <property type="term" value="C:cytosol"/>
    <property type="evidence" value="ECO:0007669"/>
    <property type="project" value="TreeGrafter"/>
</dbReference>
<protein>
    <submittedName>
        <fullName evidence="1">Uncharacterized protein</fullName>
    </submittedName>
</protein>
<dbReference type="OrthoDB" id="3180855at2"/>
<dbReference type="SUPFAM" id="SSF56784">
    <property type="entry name" value="HAD-like"/>
    <property type="match status" value="1"/>
</dbReference>
<dbReference type="InterPro" id="IPR023214">
    <property type="entry name" value="HAD_sf"/>
</dbReference>
<dbReference type="PATRIC" id="fig|888050.3.peg.1538"/>